<keyword evidence="3" id="KW-1185">Reference proteome</keyword>
<protein>
    <submittedName>
        <fullName evidence="2">Uncharacterized protein</fullName>
    </submittedName>
</protein>
<proteinExistence type="predicted"/>
<reference evidence="2 3" key="1">
    <citation type="submission" date="2023-04" db="EMBL/GenBank/DDBJ databases">
        <title>Funneling lignin-derived compounds into biodiesel using alkali-halophilic Citricoccus sp. P2.</title>
        <authorList>
            <person name="Luo C.-B."/>
        </authorList>
    </citation>
    <scope>NUCLEOTIDE SEQUENCE [LARGE SCALE GENOMIC DNA]</scope>
    <source>
        <strain evidence="2 3">P2</strain>
    </source>
</reference>
<gene>
    <name evidence="2" type="ORF">P8192_13260</name>
</gene>
<dbReference type="Proteomes" id="UP001219037">
    <property type="component" value="Chromosome"/>
</dbReference>
<evidence type="ECO:0000313" key="3">
    <source>
        <dbReference type="Proteomes" id="UP001219037"/>
    </source>
</evidence>
<dbReference type="RefSeq" id="WP_278157479.1">
    <property type="nucleotide sequence ID" value="NZ_CP121252.1"/>
</dbReference>
<evidence type="ECO:0000313" key="2">
    <source>
        <dbReference type="EMBL" id="WFP16332.1"/>
    </source>
</evidence>
<organism evidence="2 3">
    <name type="scientific">Citricoccus muralis</name>
    <dbReference type="NCBI Taxonomy" id="169134"/>
    <lineage>
        <taxon>Bacteria</taxon>
        <taxon>Bacillati</taxon>
        <taxon>Actinomycetota</taxon>
        <taxon>Actinomycetes</taxon>
        <taxon>Micrococcales</taxon>
        <taxon>Micrococcaceae</taxon>
        <taxon>Citricoccus</taxon>
    </lineage>
</organism>
<name>A0ABY8H6R4_9MICC</name>
<evidence type="ECO:0000256" key="1">
    <source>
        <dbReference type="SAM" id="Coils"/>
    </source>
</evidence>
<accession>A0ABY8H6R4</accession>
<dbReference type="EMBL" id="CP121252">
    <property type="protein sequence ID" value="WFP16332.1"/>
    <property type="molecule type" value="Genomic_DNA"/>
</dbReference>
<feature type="coiled-coil region" evidence="1">
    <location>
        <begin position="109"/>
        <end position="143"/>
    </location>
</feature>
<keyword evidence="1" id="KW-0175">Coiled coil</keyword>
<sequence length="153" mass="16469">MIGASFGEVEQQVAQVPLQAWAMAGRAMCEPLAPWVALPSTQAERSLVQLEAGLAELGVLADRLRAVQTGIEQMCQRILAVSQLDWRSPAGQAFAEKALRVRGRADELAQQAEESAALARVGLEEIQQRMIRMRQLITAAKAAVASVATMGQC</sequence>